<evidence type="ECO:0000256" key="6">
    <source>
        <dbReference type="ARBA" id="ARBA00023136"/>
    </source>
</evidence>
<reference evidence="8 9" key="1">
    <citation type="submission" date="2017-12" db="EMBL/GenBank/DDBJ databases">
        <title>Mesoplasma syrphidae YJS, Complete Genome.</title>
        <authorList>
            <person name="Knight T.F."/>
            <person name="Citino T."/>
            <person name="Rubinstein R."/>
            <person name="Neuschaefer Z."/>
        </authorList>
    </citation>
    <scope>NUCLEOTIDE SEQUENCE [LARGE SCALE GENOMIC DNA]</scope>
    <source>
        <strain evidence="8 9">YJS</strain>
    </source>
</reference>
<evidence type="ECO:0000256" key="1">
    <source>
        <dbReference type="ARBA" id="ARBA00004651"/>
    </source>
</evidence>
<sequence length="525" mass="58761">MRRKSFTKSALVFLVFAIVFSFRNIVNNQSQFGVMTLVLFLIGGIIYAIPITFVSIEFNSIKKLRNNEAGLGGWCIYSLGEKNGFIASWSSYFANVFFFATLAPFAVISVSFVIMGNNGFDILASQLVAKGISENNATRYSTMLLSLFAILLFWFTTYLSKKGPNWIKHVTNIGGMASLFLGLIFVVVGLCISLPIVYKQVSHSWSWEFFNPLNEHFFKGNTWAFMSALPWVFFAYNGIETIAVFQKDLKGDHKAFKVAAILGNVFTIIIMVLCGLTMSLVIDQDLLQKWGMSNSYYRVFPALLNLDPATSVWGQIILRLTALIFAVNTFGALAFWTVGPAKVFYSENPKQATGKWLSKLDHNGIPTNALNFQFITVVVLLVLVGTTTEGKPGEGTSDFLVTITQATTSLAIVPFLYLFVGYIRIRLKDKVEIEMCFIKNKYVAIGFAVMIIAILGMALFFGVIPSPQSWEENWKSSLISLTLSFLGTVVSMAFAYFMWYWNVDRKQKKFSSTTKGKEKSVSTRT</sequence>
<accession>A0A2K9BMJ2</accession>
<feature type="transmembrane region" description="Helical" evidence="7">
    <location>
        <begin position="31"/>
        <end position="56"/>
    </location>
</feature>
<keyword evidence="6 7" id="KW-0472">Membrane</keyword>
<feature type="transmembrane region" description="Helical" evidence="7">
    <location>
        <begin position="316"/>
        <end position="338"/>
    </location>
</feature>
<feature type="transmembrane region" description="Helical" evidence="7">
    <location>
        <begin position="218"/>
        <end position="237"/>
    </location>
</feature>
<dbReference type="AlphaFoldDB" id="A0A2K9BMJ2"/>
<dbReference type="InterPro" id="IPR050367">
    <property type="entry name" value="APC_superfamily"/>
</dbReference>
<dbReference type="RefSeq" id="WP_027048367.1">
    <property type="nucleotide sequence ID" value="NZ_CP025257.1"/>
</dbReference>
<evidence type="ECO:0000256" key="2">
    <source>
        <dbReference type="ARBA" id="ARBA00022448"/>
    </source>
</evidence>
<proteinExistence type="predicted"/>
<feature type="transmembrane region" description="Helical" evidence="7">
    <location>
        <begin position="369"/>
        <end position="387"/>
    </location>
</feature>
<dbReference type="PANTHER" id="PTHR42770">
    <property type="entry name" value="AMINO ACID TRANSPORTER-RELATED"/>
    <property type="match status" value="1"/>
</dbReference>
<feature type="transmembrane region" description="Helical" evidence="7">
    <location>
        <begin position="92"/>
        <end position="115"/>
    </location>
</feature>
<evidence type="ECO:0000256" key="5">
    <source>
        <dbReference type="ARBA" id="ARBA00022989"/>
    </source>
</evidence>
<dbReference type="Proteomes" id="UP000233419">
    <property type="component" value="Chromosome"/>
</dbReference>
<dbReference type="PANTHER" id="PTHR42770:SF15">
    <property type="entry name" value="GLUTAMATE_GAMMA-AMINOBUTYRATE ANTIPORTER-RELATED"/>
    <property type="match status" value="1"/>
</dbReference>
<dbReference type="InterPro" id="IPR002293">
    <property type="entry name" value="AA/rel_permease1"/>
</dbReference>
<feature type="transmembrane region" description="Helical" evidence="7">
    <location>
        <begin position="258"/>
        <end position="282"/>
    </location>
</feature>
<feature type="transmembrane region" description="Helical" evidence="7">
    <location>
        <begin position="140"/>
        <end position="159"/>
    </location>
</feature>
<dbReference type="Gene3D" id="1.20.1740.10">
    <property type="entry name" value="Amino acid/polyamine transporter I"/>
    <property type="match status" value="1"/>
</dbReference>
<dbReference type="EMBL" id="CP025257">
    <property type="protein sequence ID" value="AUF83263.1"/>
    <property type="molecule type" value="Genomic_DNA"/>
</dbReference>
<keyword evidence="4 7" id="KW-0812">Transmembrane</keyword>
<dbReference type="KEGG" id="msyr:CXP39_00360"/>
<comment type="subcellular location">
    <subcellularLocation>
        <location evidence="1">Cell membrane</location>
        <topology evidence="1">Multi-pass membrane protein</topology>
    </subcellularLocation>
</comment>
<evidence type="ECO:0000256" key="7">
    <source>
        <dbReference type="SAM" id="Phobius"/>
    </source>
</evidence>
<keyword evidence="3" id="KW-1003">Cell membrane</keyword>
<evidence type="ECO:0000256" key="3">
    <source>
        <dbReference type="ARBA" id="ARBA00022475"/>
    </source>
</evidence>
<gene>
    <name evidence="8" type="ORF">CXP39_00360</name>
</gene>
<name>A0A2K9BMJ2_9MOLU</name>
<feature type="transmembrane region" description="Helical" evidence="7">
    <location>
        <begin position="476"/>
        <end position="501"/>
    </location>
</feature>
<dbReference type="OrthoDB" id="9791588at2"/>
<feature type="transmembrane region" description="Helical" evidence="7">
    <location>
        <begin position="442"/>
        <end position="464"/>
    </location>
</feature>
<keyword evidence="2" id="KW-0813">Transport</keyword>
<dbReference type="GO" id="GO:0022857">
    <property type="term" value="F:transmembrane transporter activity"/>
    <property type="evidence" value="ECO:0007669"/>
    <property type="project" value="InterPro"/>
</dbReference>
<keyword evidence="9" id="KW-1185">Reference proteome</keyword>
<dbReference type="PIRSF" id="PIRSF006060">
    <property type="entry name" value="AA_transporter"/>
    <property type="match status" value="1"/>
</dbReference>
<protein>
    <submittedName>
        <fullName evidence="8">Amino acid permease</fullName>
    </submittedName>
</protein>
<dbReference type="GO" id="GO:0005886">
    <property type="term" value="C:plasma membrane"/>
    <property type="evidence" value="ECO:0007669"/>
    <property type="project" value="UniProtKB-SubCell"/>
</dbReference>
<keyword evidence="5 7" id="KW-1133">Transmembrane helix</keyword>
<dbReference type="Pfam" id="PF13520">
    <property type="entry name" value="AA_permease_2"/>
    <property type="match status" value="1"/>
</dbReference>
<evidence type="ECO:0000256" key="4">
    <source>
        <dbReference type="ARBA" id="ARBA00022692"/>
    </source>
</evidence>
<feature type="transmembrane region" description="Helical" evidence="7">
    <location>
        <begin position="399"/>
        <end position="422"/>
    </location>
</feature>
<evidence type="ECO:0000313" key="8">
    <source>
        <dbReference type="EMBL" id="AUF83263.1"/>
    </source>
</evidence>
<feature type="transmembrane region" description="Helical" evidence="7">
    <location>
        <begin position="179"/>
        <end position="198"/>
    </location>
</feature>
<organism evidence="8 9">
    <name type="scientific">Mesoplasma syrphidae</name>
    <dbReference type="NCBI Taxonomy" id="225999"/>
    <lineage>
        <taxon>Bacteria</taxon>
        <taxon>Bacillati</taxon>
        <taxon>Mycoplasmatota</taxon>
        <taxon>Mollicutes</taxon>
        <taxon>Entomoplasmatales</taxon>
        <taxon>Entomoplasmataceae</taxon>
        <taxon>Mesoplasma</taxon>
    </lineage>
</organism>
<evidence type="ECO:0000313" key="9">
    <source>
        <dbReference type="Proteomes" id="UP000233419"/>
    </source>
</evidence>